<dbReference type="GO" id="GO:0004715">
    <property type="term" value="F:non-membrane spanning protein tyrosine kinase activity"/>
    <property type="evidence" value="ECO:0007669"/>
    <property type="project" value="UniProtKB-EC"/>
</dbReference>
<evidence type="ECO:0000256" key="14">
    <source>
        <dbReference type="ARBA" id="ARBA00023137"/>
    </source>
</evidence>
<keyword evidence="7 21" id="KW-0808">Transferase</keyword>
<feature type="domain" description="Polysaccharide chain length determinant N-terminal" evidence="18">
    <location>
        <begin position="29"/>
        <end position="119"/>
    </location>
</feature>
<keyword evidence="16" id="KW-0175">Coiled coil</keyword>
<evidence type="ECO:0000256" key="13">
    <source>
        <dbReference type="ARBA" id="ARBA00023136"/>
    </source>
</evidence>
<dbReference type="InterPro" id="IPR050445">
    <property type="entry name" value="Bact_polysacc_biosynth/exp"/>
</dbReference>
<evidence type="ECO:0000256" key="10">
    <source>
        <dbReference type="ARBA" id="ARBA00022777"/>
    </source>
</evidence>
<dbReference type="Pfam" id="PF13807">
    <property type="entry name" value="GNVR"/>
    <property type="match status" value="1"/>
</dbReference>
<dbReference type="EC" id="2.7.10.2" evidence="4"/>
<evidence type="ECO:0000256" key="15">
    <source>
        <dbReference type="ARBA" id="ARBA00051245"/>
    </source>
</evidence>
<evidence type="ECO:0000256" key="6">
    <source>
        <dbReference type="ARBA" id="ARBA00022519"/>
    </source>
</evidence>
<keyword evidence="8 17" id="KW-0812">Transmembrane</keyword>
<keyword evidence="14" id="KW-0829">Tyrosine-protein kinase</keyword>
<evidence type="ECO:0000313" key="22">
    <source>
        <dbReference type="Proteomes" id="UP000477951"/>
    </source>
</evidence>
<keyword evidence="12 17" id="KW-1133">Transmembrane helix</keyword>
<dbReference type="NCBIfam" id="TIGR01007">
    <property type="entry name" value="eps_fam"/>
    <property type="match status" value="1"/>
</dbReference>
<evidence type="ECO:0000259" key="18">
    <source>
        <dbReference type="Pfam" id="PF02706"/>
    </source>
</evidence>
<dbReference type="GO" id="GO:0005524">
    <property type="term" value="F:ATP binding"/>
    <property type="evidence" value="ECO:0007669"/>
    <property type="project" value="UniProtKB-KW"/>
</dbReference>
<dbReference type="OrthoDB" id="230260at2"/>
<feature type="domain" description="Tyrosine-protein kinase G-rich" evidence="20">
    <location>
        <begin position="414"/>
        <end position="485"/>
    </location>
</feature>
<keyword evidence="9" id="KW-0547">Nucleotide-binding</keyword>
<evidence type="ECO:0000256" key="9">
    <source>
        <dbReference type="ARBA" id="ARBA00022741"/>
    </source>
</evidence>
<keyword evidence="11" id="KW-0067">ATP-binding</keyword>
<keyword evidence="6" id="KW-0997">Cell inner membrane</keyword>
<evidence type="ECO:0000256" key="7">
    <source>
        <dbReference type="ARBA" id="ARBA00022679"/>
    </source>
</evidence>
<name>A0A6I4FBQ1_AGRVI</name>
<dbReference type="InterPro" id="IPR003856">
    <property type="entry name" value="LPS_length_determ_N"/>
</dbReference>
<dbReference type="InterPro" id="IPR005702">
    <property type="entry name" value="Wzc-like_C"/>
</dbReference>
<evidence type="ECO:0000256" key="2">
    <source>
        <dbReference type="ARBA" id="ARBA00007316"/>
    </source>
</evidence>
<protein>
    <recommendedName>
        <fullName evidence="4">non-specific protein-tyrosine kinase</fullName>
        <ecNumber evidence="4">2.7.10.2</ecNumber>
    </recommendedName>
</protein>
<dbReference type="SUPFAM" id="SSF52540">
    <property type="entry name" value="P-loop containing nucleoside triphosphate hydrolases"/>
    <property type="match status" value="1"/>
</dbReference>
<comment type="similarity">
    <text evidence="2">Belongs to the CpsD/CapB family.</text>
</comment>
<comment type="subcellular location">
    <subcellularLocation>
        <location evidence="1">Cell inner membrane</location>
        <topology evidence="1">Multi-pass membrane protein</topology>
    </subcellularLocation>
</comment>
<accession>A0A6I4FBQ1</accession>
<keyword evidence="10 21" id="KW-0418">Kinase</keyword>
<evidence type="ECO:0000256" key="4">
    <source>
        <dbReference type="ARBA" id="ARBA00011903"/>
    </source>
</evidence>
<dbReference type="PANTHER" id="PTHR32309:SF13">
    <property type="entry name" value="FERRIC ENTEROBACTIN TRANSPORT PROTEIN FEPE"/>
    <property type="match status" value="1"/>
</dbReference>
<dbReference type="Pfam" id="PF13614">
    <property type="entry name" value="AAA_31"/>
    <property type="match status" value="1"/>
</dbReference>
<evidence type="ECO:0000313" key="21">
    <source>
        <dbReference type="EMBL" id="MUZ74534.1"/>
    </source>
</evidence>
<dbReference type="InterPro" id="IPR027417">
    <property type="entry name" value="P-loop_NTPase"/>
</dbReference>
<comment type="caution">
    <text evidence="21">The sequence shown here is derived from an EMBL/GenBank/DDBJ whole genome shotgun (WGS) entry which is preliminary data.</text>
</comment>
<keyword evidence="5" id="KW-1003">Cell membrane</keyword>
<keyword evidence="13 17" id="KW-0472">Membrane</keyword>
<evidence type="ECO:0000259" key="19">
    <source>
        <dbReference type="Pfam" id="PF13614"/>
    </source>
</evidence>
<dbReference type="PANTHER" id="PTHR32309">
    <property type="entry name" value="TYROSINE-PROTEIN KINASE"/>
    <property type="match status" value="1"/>
</dbReference>
<evidence type="ECO:0000256" key="16">
    <source>
        <dbReference type="SAM" id="Coils"/>
    </source>
</evidence>
<dbReference type="Gene3D" id="3.40.50.300">
    <property type="entry name" value="P-loop containing nucleotide triphosphate hydrolases"/>
    <property type="match status" value="1"/>
</dbReference>
<evidence type="ECO:0000256" key="12">
    <source>
        <dbReference type="ARBA" id="ARBA00022989"/>
    </source>
</evidence>
<reference evidence="21 22" key="1">
    <citation type="submission" date="2019-12" db="EMBL/GenBank/DDBJ databases">
        <title>Whole-genome sequencing of Allorhizobium vitis.</title>
        <authorList>
            <person name="Gan H.M."/>
            <person name="Szegedi E."/>
            <person name="Burr T."/>
            <person name="Savka M.A."/>
        </authorList>
    </citation>
    <scope>NUCLEOTIDE SEQUENCE [LARGE SCALE GENOMIC DNA]</scope>
    <source>
        <strain evidence="21 22">CG516</strain>
    </source>
</reference>
<sequence length="784" mass="85735">MMKSRPMNERSYPYKAVLQREQPEADSFIDLDRLLTIAVRRARIVGLSIALFVMLGVTYLLFTTPYYTSMTQILLDDSLSRYTQDDKAAPGDRSQADTELASAVEILKSNSMALRVVDEAKLSDNELVTNPPASPVSFVKDMLRSVKRLVSAGPKLTDAEIAAGRRGKAAAMLQQNITVERVMRSAVIAVSYRSPDPLLSAKVTKAYADAFLTDQLNANFDASERATLWLQGRLDDLAKRAQLASLDVEKYKAENGLTQTGGELMSEQQLTDLNKQLIVAQADAASAQARYEQYKSIVTQGPQNAVKNAIVSGQAGANQVLQDLRSRYLSIEKREQDIVANFGPTHPQAKALKAEKDNVGGQIFQELQQLTSSYGNEFDVARSREQSLRGSLEKLTGTNSDANRSLVHLRELEQKSSALKTLYEAFLSRYEVASQSQSLPAAKARVISEAGVPASPSSPKKTMVIALSMVLGLMAGAGLAFLQEMQERYFRLESDVRTTLGQKSLGYLPRLGPKLKKAINPKLARWRQKAPKGATVVPGAENVSLDRMMRTVIEAPRSAFTETLRNTKLATDIILQGKTSRVIGILSALPGEGKSTVAANFAVLLASSGKRTLLIDADLRNPSLSRLLQPAPKTGLVQAVLGEVSWQDCIKVDQETKLAVLPIVPGAAARSLAHTNELIASPGMNALLENVRQSFDYIIVDLAPLGPVVDAKAFAPLADGFVFVVEWGKTPKKLVSDLLEAEPHISNKVLGVLLNKTDMQTLTRYSDFGGSEKFRKQYNKYYVE</sequence>
<dbReference type="InterPro" id="IPR032807">
    <property type="entry name" value="GNVR"/>
</dbReference>
<dbReference type="InterPro" id="IPR005700">
    <property type="entry name" value="EPS_ExoP-like"/>
</dbReference>
<evidence type="ECO:0000256" key="3">
    <source>
        <dbReference type="ARBA" id="ARBA00008883"/>
    </source>
</evidence>
<comment type="similarity">
    <text evidence="3">Belongs to the etk/wzc family.</text>
</comment>
<dbReference type="EMBL" id="WPHR01000017">
    <property type="protein sequence ID" value="MUZ74534.1"/>
    <property type="molecule type" value="Genomic_DNA"/>
</dbReference>
<dbReference type="Pfam" id="PF02706">
    <property type="entry name" value="Wzz"/>
    <property type="match status" value="1"/>
</dbReference>
<dbReference type="GO" id="GO:0005886">
    <property type="term" value="C:plasma membrane"/>
    <property type="evidence" value="ECO:0007669"/>
    <property type="project" value="UniProtKB-SubCell"/>
</dbReference>
<evidence type="ECO:0000256" key="5">
    <source>
        <dbReference type="ARBA" id="ARBA00022475"/>
    </source>
</evidence>
<evidence type="ECO:0000256" key="17">
    <source>
        <dbReference type="SAM" id="Phobius"/>
    </source>
</evidence>
<feature type="coiled-coil region" evidence="16">
    <location>
        <begin position="234"/>
        <end position="290"/>
    </location>
</feature>
<feature type="domain" description="AAA" evidence="19">
    <location>
        <begin position="581"/>
        <end position="714"/>
    </location>
</feature>
<evidence type="ECO:0000256" key="11">
    <source>
        <dbReference type="ARBA" id="ARBA00022840"/>
    </source>
</evidence>
<evidence type="ECO:0000259" key="20">
    <source>
        <dbReference type="Pfam" id="PF13807"/>
    </source>
</evidence>
<dbReference type="CDD" id="cd05387">
    <property type="entry name" value="BY-kinase"/>
    <property type="match status" value="1"/>
</dbReference>
<dbReference type="AlphaFoldDB" id="A0A6I4FBQ1"/>
<proteinExistence type="inferred from homology"/>
<dbReference type="InterPro" id="IPR025669">
    <property type="entry name" value="AAA_dom"/>
</dbReference>
<evidence type="ECO:0000256" key="8">
    <source>
        <dbReference type="ARBA" id="ARBA00022692"/>
    </source>
</evidence>
<gene>
    <name evidence="21" type="ORF">GOZ90_17755</name>
</gene>
<dbReference type="Proteomes" id="UP000477951">
    <property type="component" value="Unassembled WGS sequence"/>
</dbReference>
<comment type="catalytic activity">
    <reaction evidence="15">
        <text>L-tyrosyl-[protein] + ATP = O-phospho-L-tyrosyl-[protein] + ADP + H(+)</text>
        <dbReference type="Rhea" id="RHEA:10596"/>
        <dbReference type="Rhea" id="RHEA-COMP:10136"/>
        <dbReference type="Rhea" id="RHEA-COMP:20101"/>
        <dbReference type="ChEBI" id="CHEBI:15378"/>
        <dbReference type="ChEBI" id="CHEBI:30616"/>
        <dbReference type="ChEBI" id="CHEBI:46858"/>
        <dbReference type="ChEBI" id="CHEBI:61978"/>
        <dbReference type="ChEBI" id="CHEBI:456216"/>
        <dbReference type="EC" id="2.7.10.2"/>
    </reaction>
</comment>
<evidence type="ECO:0000256" key="1">
    <source>
        <dbReference type="ARBA" id="ARBA00004429"/>
    </source>
</evidence>
<dbReference type="NCBIfam" id="TIGR01005">
    <property type="entry name" value="eps_transp_fam"/>
    <property type="match status" value="1"/>
</dbReference>
<feature type="transmembrane region" description="Helical" evidence="17">
    <location>
        <begin position="44"/>
        <end position="62"/>
    </location>
</feature>
<organism evidence="21 22">
    <name type="scientific">Agrobacterium vitis</name>
    <name type="common">Rhizobium vitis</name>
    <dbReference type="NCBI Taxonomy" id="373"/>
    <lineage>
        <taxon>Bacteria</taxon>
        <taxon>Pseudomonadati</taxon>
        <taxon>Pseudomonadota</taxon>
        <taxon>Alphaproteobacteria</taxon>
        <taxon>Hyphomicrobiales</taxon>
        <taxon>Rhizobiaceae</taxon>
        <taxon>Rhizobium/Agrobacterium group</taxon>
        <taxon>Agrobacterium</taxon>
    </lineage>
</organism>